<feature type="transmembrane region" description="Helical" evidence="1">
    <location>
        <begin position="74"/>
        <end position="95"/>
    </location>
</feature>
<evidence type="ECO:0000256" key="1">
    <source>
        <dbReference type="SAM" id="Phobius"/>
    </source>
</evidence>
<feature type="transmembrane region" description="Helical" evidence="1">
    <location>
        <begin position="36"/>
        <end position="53"/>
    </location>
</feature>
<dbReference type="InterPro" id="IPR003675">
    <property type="entry name" value="Rce1/LyrA-like_dom"/>
</dbReference>
<keyword evidence="1" id="KW-0472">Membrane</keyword>
<feature type="transmembrane region" description="Helical" evidence="1">
    <location>
        <begin position="12"/>
        <end position="30"/>
    </location>
</feature>
<protein>
    <recommendedName>
        <fullName evidence="2">CAAX prenyl protease 2/Lysostaphin resistance protein A-like domain-containing protein</fullName>
    </recommendedName>
</protein>
<feature type="domain" description="CAAX prenyl protease 2/Lysostaphin resistance protein A-like" evidence="2">
    <location>
        <begin position="123"/>
        <end position="208"/>
    </location>
</feature>
<accession>A0A1H7FFY9</accession>
<dbReference type="AlphaFoldDB" id="A0A1H7FFY9"/>
<dbReference type="Pfam" id="PF02517">
    <property type="entry name" value="Rce1-like"/>
    <property type="match status" value="1"/>
</dbReference>
<dbReference type="PANTHER" id="PTHR43592">
    <property type="entry name" value="CAAX AMINO TERMINAL PROTEASE"/>
    <property type="match status" value="1"/>
</dbReference>
<sequence>MSSLNEKLKLVTLKGLLIFIFFIFLINVVLGSLNIIQINNAWIYIFVIFYFIFKLREGFSSFKHDFLKVFTSESLKIISAIVILNVFISYGLLYLSDFILNVFPNLNSIVMSSEYINNSLFVFYGVITTVFISPISEELIFRGVLLNRLNLIIPLDFSIVITSILFALLHSFGSITAAFIFAVCMAVLYLRTDNILVPIFAHFLNNLIAEIIVIADVGNMLFTNNVVMLIMSVLAIISTFLILILIKKQWNILNINKL</sequence>
<evidence type="ECO:0000313" key="3">
    <source>
        <dbReference type="EMBL" id="SEK24684.1"/>
    </source>
</evidence>
<name>A0A1H7FFY9_9EURY</name>
<dbReference type="Proteomes" id="UP000199506">
    <property type="component" value="Unassembled WGS sequence"/>
</dbReference>
<evidence type="ECO:0000313" key="4">
    <source>
        <dbReference type="Proteomes" id="UP000199506"/>
    </source>
</evidence>
<dbReference type="STRING" id="190974.SAMN05216439_0665"/>
<feature type="transmembrane region" description="Helical" evidence="1">
    <location>
        <begin position="195"/>
        <end position="214"/>
    </location>
</feature>
<proteinExistence type="predicted"/>
<feature type="transmembrane region" description="Helical" evidence="1">
    <location>
        <begin position="172"/>
        <end position="190"/>
    </location>
</feature>
<evidence type="ECO:0000259" key="2">
    <source>
        <dbReference type="Pfam" id="PF02517"/>
    </source>
</evidence>
<reference evidence="3 4" key="1">
    <citation type="submission" date="2016-10" db="EMBL/GenBank/DDBJ databases">
        <authorList>
            <person name="de Groot N.N."/>
        </authorList>
    </citation>
    <scope>NUCLEOTIDE SEQUENCE [LARGE SCALE GENOMIC DNA]</scope>
    <source>
        <strain evidence="3 4">DSM 11978</strain>
    </source>
</reference>
<feature type="transmembrane region" description="Helical" evidence="1">
    <location>
        <begin position="115"/>
        <end position="133"/>
    </location>
</feature>
<dbReference type="GO" id="GO:0080120">
    <property type="term" value="P:CAAX-box protein maturation"/>
    <property type="evidence" value="ECO:0007669"/>
    <property type="project" value="UniProtKB-ARBA"/>
</dbReference>
<keyword evidence="1" id="KW-1133">Transmembrane helix</keyword>
<gene>
    <name evidence="3" type="ORF">SAMN05216439_0665</name>
</gene>
<organism evidence="3 4">
    <name type="scientific">Methanobrevibacter gottschalkii</name>
    <dbReference type="NCBI Taxonomy" id="190974"/>
    <lineage>
        <taxon>Archaea</taxon>
        <taxon>Methanobacteriati</taxon>
        <taxon>Methanobacteriota</taxon>
        <taxon>Methanomada group</taxon>
        <taxon>Methanobacteria</taxon>
        <taxon>Methanobacteriales</taxon>
        <taxon>Methanobacteriaceae</taxon>
        <taxon>Methanobrevibacter</taxon>
    </lineage>
</organism>
<dbReference type="EMBL" id="FOAK01000001">
    <property type="protein sequence ID" value="SEK24684.1"/>
    <property type="molecule type" value="Genomic_DNA"/>
</dbReference>
<dbReference type="GO" id="GO:0004175">
    <property type="term" value="F:endopeptidase activity"/>
    <property type="evidence" value="ECO:0007669"/>
    <property type="project" value="UniProtKB-ARBA"/>
</dbReference>
<dbReference type="PANTHER" id="PTHR43592:SF15">
    <property type="entry name" value="CAAX AMINO TERMINAL PROTEASE FAMILY PROTEIN"/>
    <property type="match status" value="1"/>
</dbReference>
<keyword evidence="1" id="KW-0812">Transmembrane</keyword>
<feature type="transmembrane region" description="Helical" evidence="1">
    <location>
        <begin position="226"/>
        <end position="246"/>
    </location>
</feature>